<feature type="signal peptide" evidence="10">
    <location>
        <begin position="1"/>
        <end position="25"/>
    </location>
</feature>
<comment type="similarity">
    <text evidence="2 10">Belongs to the germin family.</text>
</comment>
<feature type="binding site" evidence="9">
    <location>
        <position position="111"/>
    </location>
    <ligand>
        <name>Mn(2+)</name>
        <dbReference type="ChEBI" id="CHEBI:29035"/>
    </ligand>
</feature>
<evidence type="ECO:0000256" key="1">
    <source>
        <dbReference type="ARBA" id="ARBA00004271"/>
    </source>
</evidence>
<evidence type="ECO:0000313" key="12">
    <source>
        <dbReference type="EMBL" id="CAL1403899.1"/>
    </source>
</evidence>
<evidence type="ECO:0000256" key="7">
    <source>
        <dbReference type="ARBA" id="ARBA00023211"/>
    </source>
</evidence>
<dbReference type="AlphaFoldDB" id="A0AAV2G0Y9"/>
<feature type="domain" description="Cupin type-1" evidence="11">
    <location>
        <begin position="54"/>
        <end position="204"/>
    </location>
</feature>
<dbReference type="PANTHER" id="PTHR31238">
    <property type="entry name" value="GERMIN-LIKE PROTEIN SUBFAMILY 3 MEMBER 3"/>
    <property type="match status" value="1"/>
</dbReference>
<feature type="binding site" evidence="8">
    <location>
        <position position="111"/>
    </location>
    <ligand>
        <name>oxalate</name>
        <dbReference type="ChEBI" id="CHEBI:30623"/>
    </ligand>
</feature>
<dbReference type="GO" id="GO:0030145">
    <property type="term" value="F:manganese ion binding"/>
    <property type="evidence" value="ECO:0007669"/>
    <property type="project" value="UniProtKB-UniRule"/>
</dbReference>
<name>A0AAV2G0Y9_9ROSI</name>
<protein>
    <recommendedName>
        <fullName evidence="10">Germin-like protein</fullName>
    </recommendedName>
</protein>
<comment type="subcellular location">
    <subcellularLocation>
        <location evidence="1 10">Secreted</location>
        <location evidence="1 10">Extracellular space</location>
        <location evidence="1 10">Apoplast</location>
    </subcellularLocation>
</comment>
<dbReference type="InterPro" id="IPR014710">
    <property type="entry name" value="RmlC-like_jellyroll"/>
</dbReference>
<keyword evidence="4 10" id="KW-0964">Secreted</keyword>
<reference evidence="12 13" key="1">
    <citation type="submission" date="2024-04" db="EMBL/GenBank/DDBJ databases">
        <authorList>
            <person name="Fracassetti M."/>
        </authorList>
    </citation>
    <scope>NUCLEOTIDE SEQUENCE [LARGE SCALE GENOMIC DNA]</scope>
</reference>
<evidence type="ECO:0000256" key="9">
    <source>
        <dbReference type="PIRSR" id="PIRSR601929-2"/>
    </source>
</evidence>
<dbReference type="CDD" id="cd02241">
    <property type="entry name" value="cupin_OxOx"/>
    <property type="match status" value="1"/>
</dbReference>
<dbReference type="EMBL" id="OZ034820">
    <property type="protein sequence ID" value="CAL1403899.1"/>
    <property type="molecule type" value="Genomic_DNA"/>
</dbReference>
<evidence type="ECO:0000256" key="4">
    <source>
        <dbReference type="ARBA" id="ARBA00022525"/>
    </source>
</evidence>
<keyword evidence="5 8" id="KW-0479">Metal-binding</keyword>
<feature type="binding site" evidence="8">
    <location>
        <position position="106"/>
    </location>
    <ligand>
        <name>oxalate</name>
        <dbReference type="ChEBI" id="CHEBI:30623"/>
    </ligand>
</feature>
<organism evidence="12 13">
    <name type="scientific">Linum trigynum</name>
    <dbReference type="NCBI Taxonomy" id="586398"/>
    <lineage>
        <taxon>Eukaryota</taxon>
        <taxon>Viridiplantae</taxon>
        <taxon>Streptophyta</taxon>
        <taxon>Embryophyta</taxon>
        <taxon>Tracheophyta</taxon>
        <taxon>Spermatophyta</taxon>
        <taxon>Magnoliopsida</taxon>
        <taxon>eudicotyledons</taxon>
        <taxon>Gunneridae</taxon>
        <taxon>Pentapetalae</taxon>
        <taxon>rosids</taxon>
        <taxon>fabids</taxon>
        <taxon>Malpighiales</taxon>
        <taxon>Linaceae</taxon>
        <taxon>Linum</taxon>
    </lineage>
</organism>
<dbReference type="InterPro" id="IPR011051">
    <property type="entry name" value="RmlC_Cupin_sf"/>
</dbReference>
<feature type="binding site" evidence="9">
    <location>
        <position position="106"/>
    </location>
    <ligand>
        <name>Mn(2+)</name>
        <dbReference type="ChEBI" id="CHEBI:29035"/>
    </ligand>
</feature>
<gene>
    <name evidence="12" type="ORF">LTRI10_LOCUS43797</name>
</gene>
<evidence type="ECO:0000259" key="11">
    <source>
        <dbReference type="SMART" id="SM00835"/>
    </source>
</evidence>
<dbReference type="InterPro" id="IPR006045">
    <property type="entry name" value="Cupin_1"/>
</dbReference>
<evidence type="ECO:0000256" key="2">
    <source>
        <dbReference type="ARBA" id="ARBA00007456"/>
    </source>
</evidence>
<keyword evidence="6" id="KW-0325">Glycoprotein</keyword>
<evidence type="ECO:0000256" key="5">
    <source>
        <dbReference type="ARBA" id="ARBA00022723"/>
    </source>
</evidence>
<sequence length="211" mass="22391">MASLLKLFISILATTLLATSQLANSGDPDILSDFILPPDLPEPDEHFFTFNGTRGIFDATSDSPDQQKTTKLTKITMEEFPALNGQGVSLAVLQLPVGCTYPPHSHPRAAEIILVVRGSITVGLVGSDDGDCLYTQTLEAGDMFVFPKGLVHFQQNAGEEDVIAVSAYGSANAGQVSIPDSVFGSGIEDGMLADAFRTNITVVQDIKAGFQ</sequence>
<keyword evidence="3 10" id="KW-0052">Apoplast</keyword>
<dbReference type="Gene3D" id="2.60.120.10">
    <property type="entry name" value="Jelly Rolls"/>
    <property type="match status" value="1"/>
</dbReference>
<dbReference type="Pfam" id="PF00190">
    <property type="entry name" value="Cupin_1"/>
    <property type="match status" value="1"/>
</dbReference>
<keyword evidence="13" id="KW-1185">Reference proteome</keyword>
<keyword evidence="7 8" id="KW-0464">Manganese</keyword>
<dbReference type="InterPro" id="IPR001929">
    <property type="entry name" value="Germin"/>
</dbReference>
<evidence type="ECO:0000256" key="6">
    <source>
        <dbReference type="ARBA" id="ARBA00023180"/>
    </source>
</evidence>
<evidence type="ECO:0000313" key="13">
    <source>
        <dbReference type="Proteomes" id="UP001497516"/>
    </source>
</evidence>
<dbReference type="SMART" id="SM00835">
    <property type="entry name" value="Cupin_1"/>
    <property type="match status" value="1"/>
</dbReference>
<accession>A0AAV2G0Y9</accession>
<feature type="binding site" evidence="9">
    <location>
        <position position="152"/>
    </location>
    <ligand>
        <name>Mn(2+)</name>
        <dbReference type="ChEBI" id="CHEBI:29035"/>
    </ligand>
</feature>
<feature type="binding site" evidence="9">
    <location>
        <position position="104"/>
    </location>
    <ligand>
        <name>Mn(2+)</name>
        <dbReference type="ChEBI" id="CHEBI:29035"/>
    </ligand>
</feature>
<proteinExistence type="inferred from homology"/>
<dbReference type="Proteomes" id="UP001497516">
    <property type="component" value="Chromosome 7"/>
</dbReference>
<evidence type="ECO:0000256" key="10">
    <source>
        <dbReference type="RuleBase" id="RU366015"/>
    </source>
</evidence>
<dbReference type="GO" id="GO:0048046">
    <property type="term" value="C:apoplast"/>
    <property type="evidence" value="ECO:0007669"/>
    <property type="project" value="UniProtKB-SubCell"/>
</dbReference>
<keyword evidence="10" id="KW-0732">Signal</keyword>
<evidence type="ECO:0000256" key="3">
    <source>
        <dbReference type="ARBA" id="ARBA00022523"/>
    </source>
</evidence>
<evidence type="ECO:0000256" key="8">
    <source>
        <dbReference type="PIRSR" id="PIRSR601929-1"/>
    </source>
</evidence>
<feature type="chain" id="PRO_5043089938" description="Germin-like protein" evidence="10">
    <location>
        <begin position="26"/>
        <end position="211"/>
    </location>
</feature>
<dbReference type="PRINTS" id="PR00325">
    <property type="entry name" value="GERMIN"/>
</dbReference>
<dbReference type="SUPFAM" id="SSF51182">
    <property type="entry name" value="RmlC-like cupins"/>
    <property type="match status" value="1"/>
</dbReference>